<evidence type="ECO:0000256" key="9">
    <source>
        <dbReference type="ARBA" id="ARBA00022989"/>
    </source>
</evidence>
<evidence type="ECO:0000256" key="13">
    <source>
        <dbReference type="ARBA" id="ARBA00047951"/>
    </source>
</evidence>
<comment type="catalytic activity">
    <reaction evidence="13">
        <text>L-threonyl-[protein] + ATP = O-phospho-L-threonyl-[protein] + ADP + H(+)</text>
        <dbReference type="Rhea" id="RHEA:46608"/>
        <dbReference type="Rhea" id="RHEA-COMP:11060"/>
        <dbReference type="Rhea" id="RHEA-COMP:11605"/>
        <dbReference type="ChEBI" id="CHEBI:15378"/>
        <dbReference type="ChEBI" id="CHEBI:30013"/>
        <dbReference type="ChEBI" id="CHEBI:30616"/>
        <dbReference type="ChEBI" id="CHEBI:61977"/>
        <dbReference type="ChEBI" id="CHEBI:456216"/>
    </reaction>
</comment>
<accession>A0A2C9UX00</accession>
<evidence type="ECO:0000313" key="21">
    <source>
        <dbReference type="Proteomes" id="UP000091857"/>
    </source>
</evidence>
<evidence type="ECO:0000256" key="15">
    <source>
        <dbReference type="PROSITE-ProRule" id="PRU10141"/>
    </source>
</evidence>
<dbReference type="Pfam" id="PF00069">
    <property type="entry name" value="Pkinase"/>
    <property type="match status" value="1"/>
</dbReference>
<evidence type="ECO:0000259" key="19">
    <source>
        <dbReference type="PROSITE" id="PS50011"/>
    </source>
</evidence>
<dbReference type="OrthoDB" id="4062651at2759"/>
<dbReference type="FunFam" id="1.10.510.10:FF:000161">
    <property type="entry name" value="Wall-associated receptor kinase-like 20"/>
    <property type="match status" value="1"/>
</dbReference>
<dbReference type="Gene3D" id="2.10.25.10">
    <property type="entry name" value="Laminin"/>
    <property type="match status" value="1"/>
</dbReference>
<protein>
    <recommendedName>
        <fullName evidence="19">Protein kinase domain-containing protein</fullName>
    </recommendedName>
</protein>
<evidence type="ECO:0000256" key="6">
    <source>
        <dbReference type="ARBA" id="ARBA00022741"/>
    </source>
</evidence>
<feature type="binding site" evidence="15">
    <location>
        <position position="369"/>
    </location>
    <ligand>
        <name>ATP</name>
        <dbReference type="ChEBI" id="CHEBI:30616"/>
    </ligand>
</feature>
<dbReference type="PROSITE" id="PS00107">
    <property type="entry name" value="PROTEIN_KINASE_ATP"/>
    <property type="match status" value="1"/>
</dbReference>
<evidence type="ECO:0000256" key="1">
    <source>
        <dbReference type="ARBA" id="ARBA00004167"/>
    </source>
</evidence>
<evidence type="ECO:0000256" key="11">
    <source>
        <dbReference type="ARBA" id="ARBA00023180"/>
    </source>
</evidence>
<dbReference type="SMART" id="SM00220">
    <property type="entry name" value="S_TKc"/>
    <property type="match status" value="1"/>
</dbReference>
<evidence type="ECO:0000256" key="2">
    <source>
        <dbReference type="ARBA" id="ARBA00022527"/>
    </source>
</evidence>
<evidence type="ECO:0000256" key="18">
    <source>
        <dbReference type="SAM" id="SignalP"/>
    </source>
</evidence>
<keyword evidence="6 15" id="KW-0547">Nucleotide-binding</keyword>
<feature type="transmembrane region" description="Helical" evidence="17">
    <location>
        <begin position="275"/>
        <end position="299"/>
    </location>
</feature>
<dbReference type="InterPro" id="IPR011009">
    <property type="entry name" value="Kinase-like_dom_sf"/>
</dbReference>
<comment type="catalytic activity">
    <reaction evidence="12">
        <text>L-seryl-[protein] + ATP = O-phospho-L-seryl-[protein] + ADP + H(+)</text>
        <dbReference type="Rhea" id="RHEA:17989"/>
        <dbReference type="Rhea" id="RHEA-COMP:9863"/>
        <dbReference type="Rhea" id="RHEA-COMP:11604"/>
        <dbReference type="ChEBI" id="CHEBI:15378"/>
        <dbReference type="ChEBI" id="CHEBI:29999"/>
        <dbReference type="ChEBI" id="CHEBI:30616"/>
        <dbReference type="ChEBI" id="CHEBI:83421"/>
        <dbReference type="ChEBI" id="CHEBI:456216"/>
    </reaction>
</comment>
<keyword evidence="2" id="KW-0723">Serine/threonine-protein kinase</keyword>
<evidence type="ECO:0000256" key="14">
    <source>
        <dbReference type="ARBA" id="ARBA00056804"/>
    </source>
</evidence>
<dbReference type="Gramene" id="Manes.12G094800.1.v8.1">
    <property type="protein sequence ID" value="Manes.12G094800.1.v8.1.CDS"/>
    <property type="gene ID" value="Manes.12G094800.v8.1"/>
</dbReference>
<keyword evidence="7" id="KW-0418">Kinase</keyword>
<reference evidence="21" key="1">
    <citation type="journal article" date="2016" name="Nat. Biotechnol.">
        <title>Sequencing wild and cultivated cassava and related species reveals extensive interspecific hybridization and genetic diversity.</title>
        <authorList>
            <person name="Bredeson J.V."/>
            <person name="Lyons J.B."/>
            <person name="Prochnik S.E."/>
            <person name="Wu G.A."/>
            <person name="Ha C.M."/>
            <person name="Edsinger-Gonzales E."/>
            <person name="Grimwood J."/>
            <person name="Schmutz J."/>
            <person name="Rabbi I.Y."/>
            <person name="Egesi C."/>
            <person name="Nauluvula P."/>
            <person name="Lebot V."/>
            <person name="Ndunguru J."/>
            <person name="Mkamilo G."/>
            <person name="Bart R.S."/>
            <person name="Setter T.L."/>
            <person name="Gleadow R.M."/>
            <person name="Kulakow P."/>
            <person name="Ferguson M.E."/>
            <person name="Rounsley S."/>
            <person name="Rokhsar D.S."/>
        </authorList>
    </citation>
    <scope>NUCLEOTIDE SEQUENCE [LARGE SCALE GENOMIC DNA]</scope>
    <source>
        <strain evidence="21">cv. AM560-2</strain>
    </source>
</reference>
<dbReference type="AlphaFoldDB" id="A0A2C9UX00"/>
<evidence type="ECO:0000256" key="16">
    <source>
        <dbReference type="SAM" id="MobiDB-lite"/>
    </source>
</evidence>
<dbReference type="InterPro" id="IPR017441">
    <property type="entry name" value="Protein_kinase_ATP_BS"/>
</dbReference>
<dbReference type="PANTHER" id="PTHR46008:SF62">
    <property type="entry name" value="PROTEIN KINASE DOMAIN-CONTAINING PROTEIN"/>
    <property type="match status" value="1"/>
</dbReference>
<keyword evidence="4 17" id="KW-0812">Transmembrane</keyword>
<keyword evidence="21" id="KW-1185">Reference proteome</keyword>
<dbReference type="GO" id="GO:0005886">
    <property type="term" value="C:plasma membrane"/>
    <property type="evidence" value="ECO:0000318"/>
    <property type="project" value="GO_Central"/>
</dbReference>
<comment type="function">
    <text evidence="14">Serine/threonine-protein kinase that may function as a signaling receptor of extracellular matrix component.</text>
</comment>
<evidence type="ECO:0000256" key="10">
    <source>
        <dbReference type="ARBA" id="ARBA00023136"/>
    </source>
</evidence>
<dbReference type="InterPro" id="IPR000719">
    <property type="entry name" value="Prot_kinase_dom"/>
</dbReference>
<dbReference type="PROSITE" id="PS50011">
    <property type="entry name" value="PROTEIN_KINASE_DOM"/>
    <property type="match status" value="1"/>
</dbReference>
<organism evidence="20 21">
    <name type="scientific">Manihot esculenta</name>
    <name type="common">Cassava</name>
    <name type="synonym">Jatropha manihot</name>
    <dbReference type="NCBI Taxonomy" id="3983"/>
    <lineage>
        <taxon>Eukaryota</taxon>
        <taxon>Viridiplantae</taxon>
        <taxon>Streptophyta</taxon>
        <taxon>Embryophyta</taxon>
        <taxon>Tracheophyta</taxon>
        <taxon>Spermatophyta</taxon>
        <taxon>Magnoliopsida</taxon>
        <taxon>eudicotyledons</taxon>
        <taxon>Gunneridae</taxon>
        <taxon>Pentapetalae</taxon>
        <taxon>rosids</taxon>
        <taxon>fabids</taxon>
        <taxon>Malpighiales</taxon>
        <taxon>Euphorbiaceae</taxon>
        <taxon>Crotonoideae</taxon>
        <taxon>Manihoteae</taxon>
        <taxon>Manihot</taxon>
    </lineage>
</organism>
<feature type="compositionally biased region" description="Polar residues" evidence="16">
    <location>
        <begin position="690"/>
        <end position="706"/>
    </location>
</feature>
<name>A0A2C9UX00_MANES</name>
<dbReference type="Gene3D" id="3.30.200.20">
    <property type="entry name" value="Phosphorylase Kinase, domain 1"/>
    <property type="match status" value="1"/>
</dbReference>
<keyword evidence="10 17" id="KW-0472">Membrane</keyword>
<dbReference type="GO" id="GO:0004674">
    <property type="term" value="F:protein serine/threonine kinase activity"/>
    <property type="evidence" value="ECO:0007669"/>
    <property type="project" value="UniProtKB-KW"/>
</dbReference>
<dbReference type="Gene3D" id="1.10.510.10">
    <property type="entry name" value="Transferase(Phosphotransferase) domain 1"/>
    <property type="match status" value="1"/>
</dbReference>
<keyword evidence="3" id="KW-0808">Transferase</keyword>
<evidence type="ECO:0000256" key="8">
    <source>
        <dbReference type="ARBA" id="ARBA00022840"/>
    </source>
</evidence>
<keyword evidence="9 17" id="KW-1133">Transmembrane helix</keyword>
<keyword evidence="11" id="KW-0325">Glycoprotein</keyword>
<dbReference type="PROSITE" id="PS00108">
    <property type="entry name" value="PROTEIN_KINASE_ST"/>
    <property type="match status" value="1"/>
</dbReference>
<evidence type="ECO:0000256" key="17">
    <source>
        <dbReference type="SAM" id="Phobius"/>
    </source>
</evidence>
<feature type="signal peptide" evidence="18">
    <location>
        <begin position="1"/>
        <end position="24"/>
    </location>
</feature>
<dbReference type="GO" id="GO:0005524">
    <property type="term" value="F:ATP binding"/>
    <property type="evidence" value="ECO:0007669"/>
    <property type="project" value="UniProtKB-UniRule"/>
</dbReference>
<dbReference type="InterPro" id="IPR008271">
    <property type="entry name" value="Ser/Thr_kinase_AS"/>
</dbReference>
<evidence type="ECO:0000256" key="5">
    <source>
        <dbReference type="ARBA" id="ARBA00022729"/>
    </source>
</evidence>
<dbReference type="FunFam" id="3.30.200.20:FF:000481">
    <property type="entry name" value="Wall-associated receptor kinase-like 14"/>
    <property type="match status" value="1"/>
</dbReference>
<dbReference type="PANTHER" id="PTHR46008">
    <property type="entry name" value="LEAF RUST 10 DISEASE-RESISTANCE LOCUS RECEPTOR-LIKE PROTEIN KINASE-LIKE 1.4"/>
    <property type="match status" value="1"/>
</dbReference>
<comment type="caution">
    <text evidence="20">The sequence shown here is derived from an EMBL/GenBank/DDBJ whole genome shotgun (WGS) entry which is preliminary data.</text>
</comment>
<comment type="subcellular location">
    <subcellularLocation>
        <location evidence="1">Membrane</location>
        <topology evidence="1">Single-pass membrane protein</topology>
    </subcellularLocation>
</comment>
<feature type="region of interest" description="Disordered" evidence="16">
    <location>
        <begin position="681"/>
        <end position="706"/>
    </location>
</feature>
<dbReference type="STRING" id="3983.A0A2C9UX00"/>
<evidence type="ECO:0000256" key="7">
    <source>
        <dbReference type="ARBA" id="ARBA00022777"/>
    </source>
</evidence>
<keyword evidence="5 18" id="KW-0732">Signal</keyword>
<evidence type="ECO:0000313" key="20">
    <source>
        <dbReference type="EMBL" id="OAY35359.1"/>
    </source>
</evidence>
<evidence type="ECO:0000256" key="12">
    <source>
        <dbReference type="ARBA" id="ARBA00047558"/>
    </source>
</evidence>
<feature type="chain" id="PRO_5013356468" description="Protein kinase domain-containing protein" evidence="18">
    <location>
        <begin position="25"/>
        <end position="706"/>
    </location>
</feature>
<evidence type="ECO:0000256" key="3">
    <source>
        <dbReference type="ARBA" id="ARBA00022679"/>
    </source>
</evidence>
<evidence type="ECO:0000256" key="4">
    <source>
        <dbReference type="ARBA" id="ARBA00022692"/>
    </source>
</evidence>
<dbReference type="EMBL" id="CM004398">
    <property type="protein sequence ID" value="OAY35359.1"/>
    <property type="molecule type" value="Genomic_DNA"/>
</dbReference>
<keyword evidence="8 15" id="KW-0067">ATP-binding</keyword>
<dbReference type="SUPFAM" id="SSF56112">
    <property type="entry name" value="Protein kinase-like (PK-like)"/>
    <property type="match status" value="1"/>
</dbReference>
<gene>
    <name evidence="20" type="ORF">MANES_12G094800v8</name>
</gene>
<dbReference type="GO" id="GO:0007166">
    <property type="term" value="P:cell surface receptor signaling pathway"/>
    <property type="evidence" value="ECO:0000318"/>
    <property type="project" value="GO_Central"/>
</dbReference>
<sequence>MIFEETQLALIIIASILLITSTRAHSHDLSIQCRKSCGTGDSIRWVPYPFGFSDGCSIRLNCSHQTGDIRIGDFQVQNITPNGVLVSLPAECNRSFELIKPLFGHYYAPAWRNGLLLQNCSRSLNSCLIPTSAFSNQLQLKSCDAKSDNLSCYSRQKSGIDILRYENLSSMDCKFIFSSFAVGSNVPILSLEFERIELDWWLQGNCTADSCSENSNCTEVTLGDGKIGYRCQCNKGFAGDGFKVNSREGAKGCRRVSGCNASKYINGDCGGTTRVGVLVGGVIAGALLMAGLALICYFVRQRSTSMRNRLSAKRLLCEAAGNSSVPFYAYKEIERATNGFSEKQRLGTGAYGTVYAGKFHNDDWVAIKKIRHRDTDSIDQVMNEIKLLSSVSHPNLVRLLGCCIEEGEPILVYEFMPNGTLCQHLQRERGIGLPWTIRLTIAAETANAIAYLHSAMNPPIYHRDIKSSNILLDYNYKSKIADFGLSRLGMTELSHISTAPQGTPGYLDPQYHQYFHLSDKSDVYSFGVVLVEIITGLKVVDFSRPHSEVNLAALAIDRIGRGCVDEIIDPYLDPNKDAWTLSSIHNVAELAFRCLAFHRDMRPTMMEVAEELENIRLSAWVPNMYLASPAASTCSSMDNGSEKSLSVSSVKKAGVASRRLLVQQRAVDCLTSLEEVKDSSPVSVQDPWLSEQSSPSTNSLLGNAVQ</sequence>
<feature type="domain" description="Protein kinase" evidence="19">
    <location>
        <begin position="340"/>
        <end position="621"/>
    </location>
</feature>
<dbReference type="Proteomes" id="UP000091857">
    <property type="component" value="Chromosome 12"/>
</dbReference>
<proteinExistence type="predicted"/>